<dbReference type="InterPro" id="IPR039429">
    <property type="entry name" value="SHMT-like_dom"/>
</dbReference>
<dbReference type="Proteomes" id="UP000296862">
    <property type="component" value="Chromosome"/>
</dbReference>
<dbReference type="Pfam" id="PF00464">
    <property type="entry name" value="SHMT"/>
    <property type="match status" value="1"/>
</dbReference>
<dbReference type="Gene3D" id="3.90.1150.10">
    <property type="entry name" value="Aspartate Aminotransferase, domain 1"/>
    <property type="match status" value="1"/>
</dbReference>
<dbReference type="UniPathway" id="UPA00193"/>
<dbReference type="InterPro" id="IPR015422">
    <property type="entry name" value="PyrdxlP-dep_Trfase_small"/>
</dbReference>
<dbReference type="InterPro" id="IPR019798">
    <property type="entry name" value="Ser_HO-MeTrfase_PLP_BS"/>
</dbReference>
<dbReference type="NCBIfam" id="NF000586">
    <property type="entry name" value="PRK00011.1"/>
    <property type="match status" value="1"/>
</dbReference>
<dbReference type="InterPro" id="IPR001085">
    <property type="entry name" value="Ser_HO-MeTrfase"/>
</dbReference>
<comment type="function">
    <text evidence="9">Catalyzes the reversible interconversion of serine and glycine with tetrahydrofolate (THF) serving as the one-carbon carrier. This reaction serves as the major source of one-carbon groups required for the biosynthesis of purines, thymidylate, methionine, and other important biomolecules. Also exhibits THF-independent aldolase activity toward beta-hydroxyamino acids, producing glycine and aldehydes, via a retro-aldol mechanism.</text>
</comment>
<feature type="site" description="Plays an important role in substrate specificity" evidence="9">
    <location>
        <position position="221"/>
    </location>
</feature>
<evidence type="ECO:0000259" key="11">
    <source>
        <dbReference type="Pfam" id="PF00464"/>
    </source>
</evidence>
<keyword evidence="8 9" id="KW-0663">Pyridoxal phosphate</keyword>
<proteinExistence type="inferred from homology"/>
<dbReference type="GO" id="GO:0004372">
    <property type="term" value="F:glycine hydroxymethyltransferase activity"/>
    <property type="evidence" value="ECO:0007669"/>
    <property type="project" value="UniProtKB-UniRule"/>
</dbReference>
<organism evidence="12 13">
    <name type="scientific">Flavobacterium sangjuense</name>
    <dbReference type="NCBI Taxonomy" id="2518177"/>
    <lineage>
        <taxon>Bacteria</taxon>
        <taxon>Pseudomonadati</taxon>
        <taxon>Bacteroidota</taxon>
        <taxon>Flavobacteriia</taxon>
        <taxon>Flavobacteriales</taxon>
        <taxon>Flavobacteriaceae</taxon>
        <taxon>Flavobacterium</taxon>
    </lineage>
</organism>
<dbReference type="GO" id="GO:0008168">
    <property type="term" value="F:methyltransferase activity"/>
    <property type="evidence" value="ECO:0007669"/>
    <property type="project" value="UniProtKB-KW"/>
</dbReference>
<dbReference type="GO" id="GO:0005829">
    <property type="term" value="C:cytosol"/>
    <property type="evidence" value="ECO:0007669"/>
    <property type="project" value="TreeGrafter"/>
</dbReference>
<feature type="domain" description="Serine hydroxymethyltransferase-like" evidence="11">
    <location>
        <begin position="2"/>
        <end position="392"/>
    </location>
</feature>
<evidence type="ECO:0000256" key="2">
    <source>
        <dbReference type="ARBA" id="ARBA00004496"/>
    </source>
</evidence>
<dbReference type="SUPFAM" id="SSF53383">
    <property type="entry name" value="PLP-dependent transferases"/>
    <property type="match status" value="1"/>
</dbReference>
<dbReference type="CDD" id="cd00378">
    <property type="entry name" value="SHMT"/>
    <property type="match status" value="1"/>
</dbReference>
<dbReference type="KEGG" id="fsn:GS03_02186"/>
<comment type="similarity">
    <text evidence="3 9">Belongs to the SHMT family.</text>
</comment>
<gene>
    <name evidence="9 12" type="primary">glyA</name>
    <name evidence="12" type="ORF">GS03_02186</name>
</gene>
<name>A0A4P7PV76_9FLAO</name>
<comment type="catalytic activity">
    <reaction evidence="9">
        <text>(6R)-5,10-methylene-5,6,7,8-tetrahydrofolate + glycine + H2O = (6S)-5,6,7,8-tetrahydrofolate + L-serine</text>
        <dbReference type="Rhea" id="RHEA:15481"/>
        <dbReference type="ChEBI" id="CHEBI:15377"/>
        <dbReference type="ChEBI" id="CHEBI:15636"/>
        <dbReference type="ChEBI" id="CHEBI:33384"/>
        <dbReference type="ChEBI" id="CHEBI:57305"/>
        <dbReference type="ChEBI" id="CHEBI:57453"/>
        <dbReference type="EC" id="2.1.2.1"/>
    </reaction>
</comment>
<evidence type="ECO:0000256" key="1">
    <source>
        <dbReference type="ARBA" id="ARBA00001933"/>
    </source>
</evidence>
<evidence type="ECO:0000256" key="6">
    <source>
        <dbReference type="ARBA" id="ARBA00022563"/>
    </source>
</evidence>
<evidence type="ECO:0000313" key="12">
    <source>
        <dbReference type="EMBL" id="QBZ98676.1"/>
    </source>
</evidence>
<dbReference type="GO" id="GO:0035999">
    <property type="term" value="P:tetrahydrofolate interconversion"/>
    <property type="evidence" value="ECO:0007669"/>
    <property type="project" value="UniProtKB-UniRule"/>
</dbReference>
<evidence type="ECO:0000256" key="4">
    <source>
        <dbReference type="ARBA" id="ARBA00011738"/>
    </source>
</evidence>
<keyword evidence="9" id="KW-0028">Amino-acid biosynthesis</keyword>
<protein>
    <recommendedName>
        <fullName evidence="9">Serine hydroxymethyltransferase</fullName>
        <shortName evidence="9">SHMT</shortName>
        <shortName evidence="9">Serine methylase</shortName>
        <ecNumber evidence="9">2.1.2.1</ecNumber>
    </recommendedName>
</protein>
<keyword evidence="12" id="KW-0489">Methyltransferase</keyword>
<evidence type="ECO:0000256" key="9">
    <source>
        <dbReference type="HAMAP-Rule" id="MF_00051"/>
    </source>
</evidence>
<comment type="pathway">
    <text evidence="9">One-carbon metabolism; tetrahydrofolate interconversion.</text>
</comment>
<feature type="binding site" evidence="9">
    <location>
        <begin position="361"/>
        <end position="363"/>
    </location>
    <ligand>
        <name>(6S)-5,6,7,8-tetrahydrofolate</name>
        <dbReference type="ChEBI" id="CHEBI:57453"/>
    </ligand>
</feature>
<dbReference type="OrthoDB" id="9803846at2"/>
<feature type="modified residue" description="N6-(pyridoxal phosphate)lysine" evidence="9 10">
    <location>
        <position position="222"/>
    </location>
</feature>
<feature type="binding site" evidence="9">
    <location>
        <position position="113"/>
    </location>
    <ligand>
        <name>(6S)-5,6,7,8-tetrahydrofolate</name>
        <dbReference type="ChEBI" id="CHEBI:57453"/>
    </ligand>
</feature>
<dbReference type="InterPro" id="IPR015424">
    <property type="entry name" value="PyrdxlP-dep_Trfase"/>
</dbReference>
<evidence type="ECO:0000256" key="8">
    <source>
        <dbReference type="ARBA" id="ARBA00022898"/>
    </source>
</evidence>
<dbReference type="FunFam" id="3.40.640.10:FF:000001">
    <property type="entry name" value="Serine hydroxymethyltransferase"/>
    <property type="match status" value="1"/>
</dbReference>
<comment type="caution">
    <text evidence="9">Lacks conserved residue(s) required for the propagation of feature annotation.</text>
</comment>
<comment type="subunit">
    <text evidence="4 9">Homodimer.</text>
</comment>
<keyword evidence="6 9" id="KW-0554">One-carbon metabolism</keyword>
<dbReference type="EMBL" id="CP038810">
    <property type="protein sequence ID" value="QBZ98676.1"/>
    <property type="molecule type" value="Genomic_DNA"/>
</dbReference>
<dbReference type="PIRSF" id="PIRSF000412">
    <property type="entry name" value="SHMT"/>
    <property type="match status" value="1"/>
</dbReference>
<comment type="subcellular location">
    <subcellularLocation>
        <location evidence="2 9">Cytoplasm</location>
    </subcellularLocation>
</comment>
<evidence type="ECO:0000256" key="10">
    <source>
        <dbReference type="PIRSR" id="PIRSR000412-50"/>
    </source>
</evidence>
<dbReference type="EC" id="2.1.2.1" evidence="9"/>
<dbReference type="InterPro" id="IPR015421">
    <property type="entry name" value="PyrdxlP-dep_Trfase_major"/>
</dbReference>
<evidence type="ECO:0000313" key="13">
    <source>
        <dbReference type="Proteomes" id="UP000296862"/>
    </source>
</evidence>
<dbReference type="GO" id="GO:0032259">
    <property type="term" value="P:methylation"/>
    <property type="evidence" value="ECO:0007669"/>
    <property type="project" value="UniProtKB-KW"/>
</dbReference>
<dbReference type="GO" id="GO:0019264">
    <property type="term" value="P:glycine biosynthetic process from serine"/>
    <property type="evidence" value="ECO:0007669"/>
    <property type="project" value="UniProtKB-UniRule"/>
</dbReference>
<keyword evidence="13" id="KW-1185">Reference proteome</keyword>
<dbReference type="GO" id="GO:0030170">
    <property type="term" value="F:pyridoxal phosphate binding"/>
    <property type="evidence" value="ECO:0007669"/>
    <property type="project" value="UniProtKB-UniRule"/>
</dbReference>
<dbReference type="RefSeq" id="WP_136152568.1">
    <property type="nucleotide sequence ID" value="NZ_CP038810.1"/>
</dbReference>
<dbReference type="HAMAP" id="MF_00051">
    <property type="entry name" value="SHMT"/>
    <property type="match status" value="1"/>
</dbReference>
<comment type="cofactor">
    <cofactor evidence="1 9 10">
        <name>pyridoxal 5'-phosphate</name>
        <dbReference type="ChEBI" id="CHEBI:597326"/>
    </cofactor>
</comment>
<comment type="pathway">
    <text evidence="9">Amino-acid biosynthesis; glycine biosynthesis; glycine from L-serine: step 1/1.</text>
</comment>
<evidence type="ECO:0000256" key="7">
    <source>
        <dbReference type="ARBA" id="ARBA00022679"/>
    </source>
</evidence>
<reference evidence="12 13" key="1">
    <citation type="submission" date="2019-04" db="EMBL/GenBank/DDBJ databases">
        <title>Flavobacterium sp. GS03.</title>
        <authorList>
            <person name="Kim H."/>
        </authorList>
    </citation>
    <scope>NUCLEOTIDE SEQUENCE [LARGE SCALE GENOMIC DNA]</scope>
    <source>
        <strain evidence="12 13">GS03</strain>
    </source>
</reference>
<evidence type="ECO:0000256" key="3">
    <source>
        <dbReference type="ARBA" id="ARBA00006376"/>
    </source>
</evidence>
<dbReference type="UniPathway" id="UPA00288">
    <property type="reaction ID" value="UER01023"/>
</dbReference>
<accession>A0A4P7PV76</accession>
<dbReference type="PANTHER" id="PTHR11680:SF35">
    <property type="entry name" value="SERINE HYDROXYMETHYLTRANSFERASE 1"/>
    <property type="match status" value="1"/>
</dbReference>
<dbReference type="InterPro" id="IPR049943">
    <property type="entry name" value="Ser_HO-MeTrfase-like"/>
</dbReference>
<keyword evidence="5 9" id="KW-0963">Cytoplasm</keyword>
<dbReference type="Gene3D" id="3.40.640.10">
    <property type="entry name" value="Type I PLP-dependent aspartate aminotransferase-like (Major domain)"/>
    <property type="match status" value="1"/>
</dbReference>
<feature type="binding site" evidence="9">
    <location>
        <begin position="117"/>
        <end position="119"/>
    </location>
    <ligand>
        <name>(6S)-5,6,7,8-tetrahydrofolate</name>
        <dbReference type="ChEBI" id="CHEBI:57453"/>
    </ligand>
</feature>
<sequence>MQRDKQIFDLILEEQDRQIHGIELIASENFVSDQVMEAAGSVLTNKYAEGYPGRRYYGGCEVVDIIEQIAIDRAKELFGAEYVNVQPHSGSQANTAVYAACLKPGDKILGFDLSHGGHLTHGSPVNFSGKLYSPVFYGVDQETGVLNYDKIQEVATREMPKMIIAGASAYSRDMDFKRFREIADSIGALLLADISHPAGLIAKGLMSDPIPHCHIVTTTTHKTLRGPRGGIIMMGKDFENPWGLTTPKGEIRMMSHVLDMAVFPGNQGGPLEHIIAAKAVAFGECLSDEFFTYAMQVQKNAKAMASAFVKRGYHLISGGTDNHMMLIDLRNKGISGKDAEIALGKAEITVNKNMVPFDDKSPFVTSGIRVGTPAITTRGMVESDMEVIVDLIDRVLSNATNDELLEEIADEVNDMMSERAIFVY</sequence>
<keyword evidence="7 9" id="KW-0808">Transferase</keyword>
<dbReference type="PROSITE" id="PS00096">
    <property type="entry name" value="SHMT"/>
    <property type="match status" value="1"/>
</dbReference>
<dbReference type="AlphaFoldDB" id="A0A4P7PV76"/>
<dbReference type="PANTHER" id="PTHR11680">
    <property type="entry name" value="SERINE HYDROXYMETHYLTRANSFERASE"/>
    <property type="match status" value="1"/>
</dbReference>
<evidence type="ECO:0000256" key="5">
    <source>
        <dbReference type="ARBA" id="ARBA00022490"/>
    </source>
</evidence>